<feature type="compositionally biased region" description="Basic and acidic residues" evidence="1">
    <location>
        <begin position="17"/>
        <end position="40"/>
    </location>
</feature>
<feature type="region of interest" description="Disordered" evidence="1">
    <location>
        <begin position="449"/>
        <end position="520"/>
    </location>
</feature>
<organism evidence="2 3">
    <name type="scientific">Streptomyces glomeratus</name>
    <dbReference type="NCBI Taxonomy" id="284452"/>
    <lineage>
        <taxon>Bacteria</taxon>
        <taxon>Bacillati</taxon>
        <taxon>Actinomycetota</taxon>
        <taxon>Actinomycetes</taxon>
        <taxon>Kitasatosporales</taxon>
        <taxon>Streptomycetaceae</taxon>
        <taxon>Streptomyces</taxon>
    </lineage>
</organism>
<feature type="compositionally biased region" description="Gly residues" evidence="1">
    <location>
        <begin position="348"/>
        <end position="365"/>
    </location>
</feature>
<feature type="region of interest" description="Disordered" evidence="1">
    <location>
        <begin position="248"/>
        <end position="430"/>
    </location>
</feature>
<feature type="compositionally biased region" description="Acidic residues" evidence="1">
    <location>
        <begin position="498"/>
        <end position="507"/>
    </location>
</feature>
<dbReference type="Proteomes" id="UP001501532">
    <property type="component" value="Unassembled WGS sequence"/>
</dbReference>
<feature type="compositionally biased region" description="Basic and acidic residues" evidence="1">
    <location>
        <begin position="483"/>
        <end position="497"/>
    </location>
</feature>
<feature type="compositionally biased region" description="Basic and acidic residues" evidence="1">
    <location>
        <begin position="173"/>
        <end position="202"/>
    </location>
</feature>
<gene>
    <name evidence="2" type="ORF">GCM10010448_66660</name>
</gene>
<name>A0ABP6M3C7_9ACTN</name>
<sequence length="520" mass="52874">MADARGDYEASKQYAAHQDKERKEEHKKDHDRLIESDKVAHQGHGGRPTGLKTDFMSYSINGLRQMILDSNPGKVAEVGGHWKKVHEILSGGDGDGKTGGVDTQPAKGSIAGLLQTAVDNVLEHWEGQAADAFRRKADHIGVQIRNGSAHANFMAEQLFAISKDLDASKAKMEEIKEPSLAERASDKLNDDGRDDSQMKKDLASGVSADTAAKANEKNLSLTKERQLQAVAVMEELAANYNVYAKNLSQSGQRGEKEGVTPPNNNVTMPPPVSPPSVSPAGPGTGRAANKPWSAGPTTSIKPAPAVPGNRGISGGLPAPRDGGIHGGSQLPTAKTKVDDIAPLPTPGAGPGARGFGDGGGGGGIRAAGTQTPDIVSTGGASSLPRGGLGLPGGRSGLAGGATAAGRGAGGRSGMGGMGAGGGAAGRGGASLGGRGALARARGGVIGAAKGVTKGAGGGAGLHGSRGGTQRGAMAGGMGGRNGRRSEEENSHGERPDYLVEDEETWISEEDRNRNVPRTIE</sequence>
<dbReference type="RefSeq" id="WP_234518611.1">
    <property type="nucleotide sequence ID" value="NZ_BAAAUF010000084.1"/>
</dbReference>
<feature type="region of interest" description="Disordered" evidence="1">
    <location>
        <begin position="1"/>
        <end position="52"/>
    </location>
</feature>
<reference evidence="3" key="1">
    <citation type="journal article" date="2019" name="Int. J. Syst. Evol. Microbiol.">
        <title>The Global Catalogue of Microorganisms (GCM) 10K type strain sequencing project: providing services to taxonomists for standard genome sequencing and annotation.</title>
        <authorList>
            <consortium name="The Broad Institute Genomics Platform"/>
            <consortium name="The Broad Institute Genome Sequencing Center for Infectious Disease"/>
            <person name="Wu L."/>
            <person name="Ma J."/>
        </authorList>
    </citation>
    <scope>NUCLEOTIDE SEQUENCE [LARGE SCALE GENOMIC DNA]</scope>
    <source>
        <strain evidence="3">JCM 9091</strain>
    </source>
</reference>
<evidence type="ECO:0000313" key="2">
    <source>
        <dbReference type="EMBL" id="GAA3074902.1"/>
    </source>
</evidence>
<protein>
    <recommendedName>
        <fullName evidence="4">WXG100 family type VII secretion target</fullName>
    </recommendedName>
</protein>
<feature type="compositionally biased region" description="Gly residues" evidence="1">
    <location>
        <begin position="453"/>
        <end position="480"/>
    </location>
</feature>
<evidence type="ECO:0000256" key="1">
    <source>
        <dbReference type="SAM" id="MobiDB-lite"/>
    </source>
</evidence>
<keyword evidence="3" id="KW-1185">Reference proteome</keyword>
<accession>A0ABP6M3C7</accession>
<feature type="compositionally biased region" description="Basic and acidic residues" evidence="1">
    <location>
        <begin position="508"/>
        <end position="520"/>
    </location>
</feature>
<evidence type="ECO:0008006" key="4">
    <source>
        <dbReference type="Google" id="ProtNLM"/>
    </source>
</evidence>
<feature type="compositionally biased region" description="Pro residues" evidence="1">
    <location>
        <begin position="268"/>
        <end position="277"/>
    </location>
</feature>
<feature type="compositionally biased region" description="Basic and acidic residues" evidence="1">
    <location>
        <begin position="1"/>
        <end position="10"/>
    </location>
</feature>
<proteinExistence type="predicted"/>
<dbReference type="EMBL" id="BAAAUF010000084">
    <property type="protein sequence ID" value="GAA3074902.1"/>
    <property type="molecule type" value="Genomic_DNA"/>
</dbReference>
<feature type="compositionally biased region" description="Gly residues" evidence="1">
    <location>
        <begin position="406"/>
        <end position="430"/>
    </location>
</feature>
<feature type="compositionally biased region" description="Gly residues" evidence="1">
    <location>
        <begin position="386"/>
        <end position="399"/>
    </location>
</feature>
<comment type="caution">
    <text evidence="2">The sequence shown here is derived from an EMBL/GenBank/DDBJ whole genome shotgun (WGS) entry which is preliminary data.</text>
</comment>
<feature type="region of interest" description="Disordered" evidence="1">
    <location>
        <begin position="173"/>
        <end position="209"/>
    </location>
</feature>
<evidence type="ECO:0000313" key="3">
    <source>
        <dbReference type="Proteomes" id="UP001501532"/>
    </source>
</evidence>